<evidence type="ECO:0000313" key="2">
    <source>
        <dbReference type="Proteomes" id="UP000887572"/>
    </source>
</evidence>
<dbReference type="AlphaFoldDB" id="A0A914HZU8"/>
<accession>A0A914HZU8</accession>
<feature type="compositionally biased region" description="Pro residues" evidence="1">
    <location>
        <begin position="48"/>
        <end position="60"/>
    </location>
</feature>
<sequence length="84" mass="9392">MSRQLPPSLAQTASMLQSNAPSPHQQQAAIYQQPMPHHQQQQQSLQQLPPPPRGQSPPPYATNVYQNHRTIQPTSTAFGIKKKD</sequence>
<evidence type="ECO:0000256" key="1">
    <source>
        <dbReference type="SAM" id="MobiDB-lite"/>
    </source>
</evidence>
<dbReference type="Proteomes" id="UP000887572">
    <property type="component" value="Unplaced"/>
</dbReference>
<feature type="region of interest" description="Disordered" evidence="1">
    <location>
        <begin position="1"/>
        <end position="84"/>
    </location>
</feature>
<feature type="compositionally biased region" description="Low complexity" evidence="1">
    <location>
        <begin position="32"/>
        <end position="47"/>
    </location>
</feature>
<dbReference type="WBParaSite" id="Gr19_v10_g6189.t1">
    <property type="protein sequence ID" value="Gr19_v10_g6189.t1"/>
    <property type="gene ID" value="Gr19_v10_g6189"/>
</dbReference>
<evidence type="ECO:0000313" key="3">
    <source>
        <dbReference type="WBParaSite" id="Gr19_v10_g6189.t1"/>
    </source>
</evidence>
<organism evidence="2 3">
    <name type="scientific">Globodera rostochiensis</name>
    <name type="common">Golden nematode worm</name>
    <name type="synonym">Heterodera rostochiensis</name>
    <dbReference type="NCBI Taxonomy" id="31243"/>
    <lineage>
        <taxon>Eukaryota</taxon>
        <taxon>Metazoa</taxon>
        <taxon>Ecdysozoa</taxon>
        <taxon>Nematoda</taxon>
        <taxon>Chromadorea</taxon>
        <taxon>Rhabditida</taxon>
        <taxon>Tylenchina</taxon>
        <taxon>Tylenchomorpha</taxon>
        <taxon>Tylenchoidea</taxon>
        <taxon>Heteroderidae</taxon>
        <taxon>Heteroderinae</taxon>
        <taxon>Globodera</taxon>
    </lineage>
</organism>
<keyword evidence="2" id="KW-1185">Reference proteome</keyword>
<reference evidence="3" key="1">
    <citation type="submission" date="2022-11" db="UniProtKB">
        <authorList>
            <consortium name="WormBaseParasite"/>
        </authorList>
    </citation>
    <scope>IDENTIFICATION</scope>
</reference>
<name>A0A914HZU8_GLORO</name>
<proteinExistence type="predicted"/>
<feature type="compositionally biased region" description="Polar residues" evidence="1">
    <location>
        <begin position="63"/>
        <end position="77"/>
    </location>
</feature>
<protein>
    <submittedName>
        <fullName evidence="3">Uncharacterized protein</fullName>
    </submittedName>
</protein>
<feature type="compositionally biased region" description="Polar residues" evidence="1">
    <location>
        <begin position="1"/>
        <end position="30"/>
    </location>
</feature>